<protein>
    <submittedName>
        <fullName evidence="2">XRE family transcriptional regulator</fullName>
    </submittedName>
</protein>
<dbReference type="InterPro" id="IPR010982">
    <property type="entry name" value="Lambda_DNA-bd_dom_sf"/>
</dbReference>
<dbReference type="SUPFAM" id="SSF47413">
    <property type="entry name" value="lambda repressor-like DNA-binding domains"/>
    <property type="match status" value="1"/>
</dbReference>
<dbReference type="GO" id="GO:0003677">
    <property type="term" value="F:DNA binding"/>
    <property type="evidence" value="ECO:0007669"/>
    <property type="project" value="InterPro"/>
</dbReference>
<evidence type="ECO:0000259" key="1">
    <source>
        <dbReference type="PROSITE" id="PS50943"/>
    </source>
</evidence>
<dbReference type="Pfam" id="PF01381">
    <property type="entry name" value="HTH_3"/>
    <property type="match status" value="1"/>
</dbReference>
<proteinExistence type="predicted"/>
<dbReference type="InterPro" id="IPR001387">
    <property type="entry name" value="Cro/C1-type_HTH"/>
</dbReference>
<dbReference type="AlphaFoldDB" id="A0A2N6QRH3"/>
<evidence type="ECO:0000313" key="3">
    <source>
        <dbReference type="Proteomes" id="UP000235564"/>
    </source>
</evidence>
<dbReference type="PROSITE" id="PS50943">
    <property type="entry name" value="HTH_CROC1"/>
    <property type="match status" value="1"/>
</dbReference>
<dbReference type="OrthoDB" id="1072069at2"/>
<name>A0A2N6QRH3_9BACT</name>
<dbReference type="Gene3D" id="1.10.260.40">
    <property type="entry name" value="lambda repressor-like DNA-binding domains"/>
    <property type="match status" value="1"/>
</dbReference>
<dbReference type="Proteomes" id="UP000235564">
    <property type="component" value="Unassembled WGS sequence"/>
</dbReference>
<dbReference type="CDD" id="cd00093">
    <property type="entry name" value="HTH_XRE"/>
    <property type="match status" value="1"/>
</dbReference>
<feature type="domain" description="HTH cro/C1-type" evidence="1">
    <location>
        <begin position="21"/>
        <end position="72"/>
    </location>
</feature>
<dbReference type="EMBL" id="PNGJ01000003">
    <property type="protein sequence ID" value="PMC24511.1"/>
    <property type="molecule type" value="Genomic_DNA"/>
</dbReference>
<dbReference type="RefSeq" id="WP_102696914.1">
    <property type="nucleotide sequence ID" value="NZ_JBKVBI010000001.1"/>
</dbReference>
<accession>A0A2N6QRH3</accession>
<organism evidence="2 3">
    <name type="scientific">Hoylesella buccalis</name>
    <dbReference type="NCBI Taxonomy" id="28127"/>
    <lineage>
        <taxon>Bacteria</taxon>
        <taxon>Pseudomonadati</taxon>
        <taxon>Bacteroidota</taxon>
        <taxon>Bacteroidia</taxon>
        <taxon>Bacteroidales</taxon>
        <taxon>Prevotellaceae</taxon>
        <taxon>Hoylesella</taxon>
    </lineage>
</organism>
<gene>
    <name evidence="2" type="ORF">CJ231_04390</name>
</gene>
<comment type="caution">
    <text evidence="2">The sequence shown here is derived from an EMBL/GenBank/DDBJ whole genome shotgun (WGS) entry which is preliminary data.</text>
</comment>
<reference evidence="2 3" key="1">
    <citation type="submission" date="2017-09" db="EMBL/GenBank/DDBJ databases">
        <title>Bacterial strain isolated from the female urinary microbiota.</title>
        <authorList>
            <person name="Thomas-White K."/>
            <person name="Kumar N."/>
            <person name="Forster S."/>
            <person name="Putonti C."/>
            <person name="Lawley T."/>
            <person name="Wolfe A.J."/>
        </authorList>
    </citation>
    <scope>NUCLEOTIDE SEQUENCE [LARGE SCALE GENOMIC DNA]</scope>
    <source>
        <strain evidence="2 3">UMB0536</strain>
    </source>
</reference>
<evidence type="ECO:0000313" key="2">
    <source>
        <dbReference type="EMBL" id="PMC24511.1"/>
    </source>
</evidence>
<sequence>MYIFEPISTQDILKRLSSNCRLRRLEKNISQKALAETSDVPLSTIQRFEHTGAISLTSFVKIVRVLGYADDMMELIGKPKYSSLDEMIRINKNKNRKRGTDESV</sequence>